<comment type="caution">
    <text evidence="1">The sequence shown here is derived from an EMBL/GenBank/DDBJ whole genome shotgun (WGS) entry which is preliminary data.</text>
</comment>
<proteinExistence type="predicted"/>
<reference evidence="1" key="1">
    <citation type="journal article" date="2015" name="Nature">
        <title>Complex archaea that bridge the gap between prokaryotes and eukaryotes.</title>
        <authorList>
            <person name="Spang A."/>
            <person name="Saw J.H."/>
            <person name="Jorgensen S.L."/>
            <person name="Zaremba-Niedzwiedzka K."/>
            <person name="Martijn J."/>
            <person name="Lind A.E."/>
            <person name="van Eijk R."/>
            <person name="Schleper C."/>
            <person name="Guy L."/>
            <person name="Ettema T.J."/>
        </authorList>
    </citation>
    <scope>NUCLEOTIDE SEQUENCE</scope>
</reference>
<evidence type="ECO:0000313" key="1">
    <source>
        <dbReference type="EMBL" id="KKN17733.1"/>
    </source>
</evidence>
<accession>A0A0F9RKH1</accession>
<name>A0A0F9RKH1_9ZZZZ</name>
<gene>
    <name evidence="1" type="ORF">LCGC14_0962710</name>
</gene>
<organism evidence="1">
    <name type="scientific">marine sediment metagenome</name>
    <dbReference type="NCBI Taxonomy" id="412755"/>
    <lineage>
        <taxon>unclassified sequences</taxon>
        <taxon>metagenomes</taxon>
        <taxon>ecological metagenomes</taxon>
    </lineage>
</organism>
<sequence>MGNQVQAGDICVVIEREVIAAEGLCEDCVAAGLGKRWAMVRRYLVPQGSGLDKLFGVGEGSIAPKGKPDNLSTGAVDWIRSVTRKGVRATDFTAVTQETVGKVVLGVDAYTTDFDSGEDKYWGLDPEWHDPTPPTPYRLVAWRIGRNPPSGGSSVVSSGQ</sequence>
<dbReference type="AlphaFoldDB" id="A0A0F9RKH1"/>
<dbReference type="EMBL" id="LAZR01003493">
    <property type="protein sequence ID" value="KKN17733.1"/>
    <property type="molecule type" value="Genomic_DNA"/>
</dbReference>
<protein>
    <submittedName>
        <fullName evidence="1">Uncharacterized protein</fullName>
    </submittedName>
</protein>